<dbReference type="GO" id="GO:0005737">
    <property type="term" value="C:cytoplasm"/>
    <property type="evidence" value="ECO:0007669"/>
    <property type="project" value="UniProtKB-SubCell"/>
</dbReference>
<dbReference type="GO" id="GO:0006427">
    <property type="term" value="P:histidyl-tRNA aminoacylation"/>
    <property type="evidence" value="ECO:0007669"/>
    <property type="project" value="UniProtKB-UniRule"/>
</dbReference>
<feature type="binding site" evidence="10">
    <location>
        <position position="128"/>
    </location>
    <ligand>
        <name>L-histidine</name>
        <dbReference type="ChEBI" id="CHEBI:57595"/>
    </ligand>
</feature>
<evidence type="ECO:0000256" key="6">
    <source>
        <dbReference type="ARBA" id="ARBA00022917"/>
    </source>
</evidence>
<dbReference type="InterPro" id="IPR041715">
    <property type="entry name" value="HisRS-like_core"/>
</dbReference>
<dbReference type="InterPro" id="IPR004516">
    <property type="entry name" value="HisRS/HisZ"/>
</dbReference>
<accession>A0A7X2CZV3</accession>
<organism evidence="12 13">
    <name type="scientific">Lactococcus hircilactis</name>
    <dbReference type="NCBI Taxonomy" id="1494462"/>
    <lineage>
        <taxon>Bacteria</taxon>
        <taxon>Bacillati</taxon>
        <taxon>Bacillota</taxon>
        <taxon>Bacilli</taxon>
        <taxon>Lactobacillales</taxon>
        <taxon>Streptococcaceae</taxon>
        <taxon>Lactococcus</taxon>
    </lineage>
</organism>
<comment type="caution">
    <text evidence="12">The sequence shown here is derived from an EMBL/GenBank/DDBJ whole genome shotgun (WGS) entry which is preliminary data.</text>
</comment>
<evidence type="ECO:0000313" key="13">
    <source>
        <dbReference type="Proteomes" id="UP000439550"/>
    </source>
</evidence>
<comment type="catalytic activity">
    <reaction evidence="8 9">
        <text>tRNA(His) + L-histidine + ATP = L-histidyl-tRNA(His) + AMP + diphosphate + H(+)</text>
        <dbReference type="Rhea" id="RHEA:17313"/>
        <dbReference type="Rhea" id="RHEA-COMP:9665"/>
        <dbReference type="Rhea" id="RHEA-COMP:9689"/>
        <dbReference type="ChEBI" id="CHEBI:15378"/>
        <dbReference type="ChEBI" id="CHEBI:30616"/>
        <dbReference type="ChEBI" id="CHEBI:33019"/>
        <dbReference type="ChEBI" id="CHEBI:57595"/>
        <dbReference type="ChEBI" id="CHEBI:78442"/>
        <dbReference type="ChEBI" id="CHEBI:78527"/>
        <dbReference type="ChEBI" id="CHEBI:456215"/>
        <dbReference type="EC" id="6.1.1.21"/>
    </reaction>
</comment>
<feature type="domain" description="Aminoacyl-transfer RNA synthetases class-II family profile" evidence="11">
    <location>
        <begin position="23"/>
        <end position="315"/>
    </location>
</feature>
<dbReference type="EMBL" id="WITJ01000002">
    <property type="protein sequence ID" value="MQW38616.1"/>
    <property type="molecule type" value="Genomic_DNA"/>
</dbReference>
<keyword evidence="13" id="KW-1185">Reference proteome</keyword>
<dbReference type="PROSITE" id="PS50862">
    <property type="entry name" value="AA_TRNA_LIGASE_II"/>
    <property type="match status" value="1"/>
</dbReference>
<dbReference type="InterPro" id="IPR004154">
    <property type="entry name" value="Anticodon-bd"/>
</dbReference>
<evidence type="ECO:0000256" key="8">
    <source>
        <dbReference type="ARBA" id="ARBA00047639"/>
    </source>
</evidence>
<dbReference type="Pfam" id="PF03129">
    <property type="entry name" value="HGTP_anticodon"/>
    <property type="match status" value="1"/>
</dbReference>
<dbReference type="GO" id="GO:0004821">
    <property type="term" value="F:histidine-tRNA ligase activity"/>
    <property type="evidence" value="ECO:0007669"/>
    <property type="project" value="UniProtKB-UniRule"/>
</dbReference>
<dbReference type="InterPro" id="IPR015807">
    <property type="entry name" value="His-tRNA-ligase"/>
</dbReference>
<evidence type="ECO:0000259" key="11">
    <source>
        <dbReference type="PROSITE" id="PS50862"/>
    </source>
</evidence>
<dbReference type="SUPFAM" id="SSF52954">
    <property type="entry name" value="Class II aaRS ABD-related"/>
    <property type="match status" value="1"/>
</dbReference>
<dbReference type="OrthoDB" id="9800814at2"/>
<comment type="subunit">
    <text evidence="9">Homodimer.</text>
</comment>
<dbReference type="InterPro" id="IPR006195">
    <property type="entry name" value="aa-tRNA-synth_II"/>
</dbReference>
<protein>
    <recommendedName>
        <fullName evidence="9">Histidine--tRNA ligase</fullName>
        <ecNumber evidence="9">6.1.1.21</ecNumber>
    </recommendedName>
    <alternativeName>
        <fullName evidence="9">Histidyl-tRNA synthetase</fullName>
        <shortName evidence="9">HisRS</shortName>
    </alternativeName>
</protein>
<dbReference type="GO" id="GO:0005524">
    <property type="term" value="F:ATP binding"/>
    <property type="evidence" value="ECO:0007669"/>
    <property type="project" value="UniProtKB-UniRule"/>
</dbReference>
<proteinExistence type="inferred from homology"/>
<keyword evidence="7 9" id="KW-0030">Aminoacyl-tRNA synthetase</keyword>
<evidence type="ECO:0000256" key="10">
    <source>
        <dbReference type="PIRSR" id="PIRSR001549-1"/>
    </source>
</evidence>
<dbReference type="InterPro" id="IPR036621">
    <property type="entry name" value="Anticodon-bd_dom_sf"/>
</dbReference>
<evidence type="ECO:0000256" key="9">
    <source>
        <dbReference type="HAMAP-Rule" id="MF_00127"/>
    </source>
</evidence>
<feature type="binding site" evidence="10">
    <location>
        <begin position="81"/>
        <end position="83"/>
    </location>
    <ligand>
        <name>L-histidine</name>
        <dbReference type="ChEBI" id="CHEBI:57595"/>
    </ligand>
</feature>
<feature type="binding site" evidence="10">
    <location>
        <position position="259"/>
    </location>
    <ligand>
        <name>L-histidine</name>
        <dbReference type="ChEBI" id="CHEBI:57595"/>
    </ligand>
</feature>
<dbReference type="SUPFAM" id="SSF55681">
    <property type="entry name" value="Class II aaRS and biotin synthetases"/>
    <property type="match status" value="1"/>
</dbReference>
<dbReference type="CDD" id="cd00773">
    <property type="entry name" value="HisRS-like_core"/>
    <property type="match status" value="1"/>
</dbReference>
<dbReference type="Gene3D" id="3.40.50.800">
    <property type="entry name" value="Anticodon-binding domain"/>
    <property type="match status" value="1"/>
</dbReference>
<dbReference type="HAMAP" id="MF_00127">
    <property type="entry name" value="His_tRNA_synth"/>
    <property type="match status" value="1"/>
</dbReference>
<evidence type="ECO:0000256" key="4">
    <source>
        <dbReference type="ARBA" id="ARBA00022741"/>
    </source>
</evidence>
<gene>
    <name evidence="9" type="primary">hisS</name>
    <name evidence="12" type="ORF">GHI93_01460</name>
</gene>
<keyword evidence="6 9" id="KW-0648">Protein biosynthesis</keyword>
<dbReference type="CDD" id="cd00859">
    <property type="entry name" value="HisRS_anticodon"/>
    <property type="match status" value="1"/>
</dbReference>
<name>A0A7X2CZV3_9LACT</name>
<dbReference type="Pfam" id="PF13393">
    <property type="entry name" value="tRNA-synt_His"/>
    <property type="match status" value="1"/>
</dbReference>
<dbReference type="PANTHER" id="PTHR43707:SF1">
    <property type="entry name" value="HISTIDINE--TRNA LIGASE, MITOCHONDRIAL-RELATED"/>
    <property type="match status" value="1"/>
</dbReference>
<keyword evidence="2 9" id="KW-0963">Cytoplasm</keyword>
<feature type="binding site" evidence="10">
    <location>
        <begin position="263"/>
        <end position="264"/>
    </location>
    <ligand>
        <name>L-histidine</name>
        <dbReference type="ChEBI" id="CHEBI:57595"/>
    </ligand>
</feature>
<feature type="binding site" evidence="10">
    <location>
        <position position="114"/>
    </location>
    <ligand>
        <name>L-histidine</name>
        <dbReference type="ChEBI" id="CHEBI:57595"/>
    </ligand>
</feature>
<dbReference type="EC" id="6.1.1.21" evidence="9"/>
<evidence type="ECO:0000256" key="7">
    <source>
        <dbReference type="ARBA" id="ARBA00023146"/>
    </source>
</evidence>
<sequence>MKLQKPKGTADVLPIDSAKWQYLEEMARAVFSDYNFKEIRTPLFESYELFSRATGETSDIVTKEMYDFMDKGGRHIALRPEGTASAVRAYIENKLYAPEVLKPVKLWYDAAMFRYEQPQSGRLREFHQFGVECLGVKNPAVDVEVIAMADSYFRQLGVSGISLHLNTLGDLESRKAYREALIDYLTPFESKLSQDSQRRLHENPLRVLDSKEPEDIEIVKNAPSILDHLTQASEHYFAQVKRLLEKLEIDYVVDKNMVRGLDYYNDTIFEFVVTIDQKELTVCGGGRYDRLVEYFDGPETPAFGFGLGIERLLMVAQAQEIDFMQEDGLDVYVAVMGEEANLEASRLVERLREQAFKVERDFSNRKLPAQFKTAEKMNADLIIVLGEEEVSTGNVTVKHNKTRKEVKTTLSAIYDGFAPVFEALYVEEEF</sequence>
<keyword evidence="4 9" id="KW-0547">Nucleotide-binding</keyword>
<evidence type="ECO:0000313" key="12">
    <source>
        <dbReference type="EMBL" id="MQW38616.1"/>
    </source>
</evidence>
<keyword evidence="3 9" id="KW-0436">Ligase</keyword>
<dbReference type="InterPro" id="IPR033656">
    <property type="entry name" value="HisRS_anticodon"/>
</dbReference>
<dbReference type="GO" id="GO:0140096">
    <property type="term" value="F:catalytic activity, acting on a protein"/>
    <property type="evidence" value="ECO:0007669"/>
    <property type="project" value="UniProtKB-ARBA"/>
</dbReference>
<dbReference type="InterPro" id="IPR045864">
    <property type="entry name" value="aa-tRNA-synth_II/BPL/LPL"/>
</dbReference>
<comment type="subcellular location">
    <subcellularLocation>
        <location evidence="9">Cytoplasm</location>
    </subcellularLocation>
</comment>
<dbReference type="Gene3D" id="3.30.930.10">
    <property type="entry name" value="Bira Bifunctional Protein, Domain 2"/>
    <property type="match status" value="1"/>
</dbReference>
<evidence type="ECO:0000256" key="5">
    <source>
        <dbReference type="ARBA" id="ARBA00022840"/>
    </source>
</evidence>
<dbReference type="AlphaFoldDB" id="A0A7X2CZV3"/>
<dbReference type="PIRSF" id="PIRSF001549">
    <property type="entry name" value="His-tRNA_synth"/>
    <property type="match status" value="1"/>
</dbReference>
<feature type="binding site" evidence="10">
    <location>
        <position position="132"/>
    </location>
    <ligand>
        <name>L-histidine</name>
        <dbReference type="ChEBI" id="CHEBI:57595"/>
    </ligand>
</feature>
<reference evidence="12 13" key="1">
    <citation type="submission" date="2019-10" db="EMBL/GenBank/DDBJ databases">
        <authorList>
            <person name="Dong K."/>
        </authorList>
    </citation>
    <scope>NUCLEOTIDE SEQUENCE [LARGE SCALE GENOMIC DNA]</scope>
    <source>
        <strain evidence="12 13">DSM 28960</strain>
    </source>
</reference>
<evidence type="ECO:0000256" key="2">
    <source>
        <dbReference type="ARBA" id="ARBA00022490"/>
    </source>
</evidence>
<dbReference type="PANTHER" id="PTHR43707">
    <property type="entry name" value="HISTIDYL-TRNA SYNTHETASE"/>
    <property type="match status" value="1"/>
</dbReference>
<dbReference type="GO" id="GO:0016740">
    <property type="term" value="F:transferase activity"/>
    <property type="evidence" value="ECO:0007669"/>
    <property type="project" value="UniProtKB-ARBA"/>
</dbReference>
<dbReference type="NCBIfam" id="TIGR00442">
    <property type="entry name" value="hisS"/>
    <property type="match status" value="1"/>
</dbReference>
<keyword evidence="5 9" id="KW-0067">ATP-binding</keyword>
<comment type="similarity">
    <text evidence="1 9">Belongs to the class-II aminoacyl-tRNA synthetase family.</text>
</comment>
<dbReference type="Proteomes" id="UP000439550">
    <property type="component" value="Unassembled WGS sequence"/>
</dbReference>
<dbReference type="RefSeq" id="WP_153494931.1">
    <property type="nucleotide sequence ID" value="NZ_CAXYUY010000014.1"/>
</dbReference>
<evidence type="ECO:0000256" key="3">
    <source>
        <dbReference type="ARBA" id="ARBA00022598"/>
    </source>
</evidence>
<evidence type="ECO:0000256" key="1">
    <source>
        <dbReference type="ARBA" id="ARBA00008226"/>
    </source>
</evidence>